<evidence type="ECO:0000256" key="1">
    <source>
        <dbReference type="SAM" id="MobiDB-lite"/>
    </source>
</evidence>
<reference evidence="2" key="1">
    <citation type="submission" date="2021-01" db="EMBL/GenBank/DDBJ databases">
        <authorList>
            <consortium name="Genoscope - CEA"/>
            <person name="William W."/>
        </authorList>
    </citation>
    <scope>NUCLEOTIDE SEQUENCE</scope>
</reference>
<keyword evidence="3" id="KW-1185">Reference proteome</keyword>
<dbReference type="AlphaFoldDB" id="A0A8S1V939"/>
<evidence type="ECO:0000313" key="3">
    <source>
        <dbReference type="Proteomes" id="UP000683925"/>
    </source>
</evidence>
<feature type="region of interest" description="Disordered" evidence="1">
    <location>
        <begin position="1"/>
        <end position="22"/>
    </location>
</feature>
<protein>
    <recommendedName>
        <fullName evidence="4">F-box domain-containing protein</fullName>
    </recommendedName>
</protein>
<dbReference type="OrthoDB" id="10412726at2759"/>
<evidence type="ECO:0000313" key="2">
    <source>
        <dbReference type="EMBL" id="CAD8173740.1"/>
    </source>
</evidence>
<accession>A0A8S1V939</accession>
<evidence type="ECO:0008006" key="4">
    <source>
        <dbReference type="Google" id="ProtNLM"/>
    </source>
</evidence>
<organism evidence="2 3">
    <name type="scientific">Paramecium octaurelia</name>
    <dbReference type="NCBI Taxonomy" id="43137"/>
    <lineage>
        <taxon>Eukaryota</taxon>
        <taxon>Sar</taxon>
        <taxon>Alveolata</taxon>
        <taxon>Ciliophora</taxon>
        <taxon>Intramacronucleata</taxon>
        <taxon>Oligohymenophorea</taxon>
        <taxon>Peniculida</taxon>
        <taxon>Parameciidae</taxon>
        <taxon>Paramecium</taxon>
    </lineage>
</organism>
<comment type="caution">
    <text evidence="2">The sequence shown here is derived from an EMBL/GenBank/DDBJ whole genome shotgun (WGS) entry which is preliminary data.</text>
</comment>
<dbReference type="Proteomes" id="UP000683925">
    <property type="component" value="Unassembled WGS sequence"/>
</dbReference>
<proteinExistence type="predicted"/>
<name>A0A8S1V939_PAROT</name>
<dbReference type="EMBL" id="CAJJDP010000061">
    <property type="protein sequence ID" value="CAD8173740.1"/>
    <property type="molecule type" value="Genomic_DNA"/>
</dbReference>
<gene>
    <name evidence="2" type="ORF">POCTA_138.1.T0620189</name>
</gene>
<sequence>MKQIPTKNGQQQNNVQKQTTVPTQNKQGLKQFKSGNQQQQQGFAKQQALKYFNKSTFCNIVLFLKANEIMEFRLVNRLFNKLFIDCAPVLLENLEKKEDDYFQKQHNNPQKLELPKLLQVDLKELKQNLENRGMYACVDKLHGDNLFSVELVFDMITQELPPWRKAKFTFPLKVKTILEKYDFNIYNLNDQQIQLINQKKNYNMVEFVLYNEDFHNLIQYVKNLKMVAAFQDYKYFCDWYEIEKENTEMQNLIGVLRAKSLQQQK</sequence>